<dbReference type="Proteomes" id="UP000241848">
    <property type="component" value="Unassembled WGS sequence"/>
</dbReference>
<accession>A0A2T2WD06</accession>
<dbReference type="EMBL" id="PXYV01000084">
    <property type="protein sequence ID" value="PSR20125.1"/>
    <property type="molecule type" value="Genomic_DNA"/>
</dbReference>
<dbReference type="AlphaFoldDB" id="A0A2T2WD06"/>
<evidence type="ECO:0000313" key="1">
    <source>
        <dbReference type="EMBL" id="PSR20125.1"/>
    </source>
</evidence>
<gene>
    <name evidence="1" type="ORF">C7B45_16380</name>
</gene>
<comment type="caution">
    <text evidence="1">The sequence shown here is derived from an EMBL/GenBank/DDBJ whole genome shotgun (WGS) entry which is preliminary data.</text>
</comment>
<reference evidence="1 2" key="1">
    <citation type="journal article" date="2014" name="BMC Genomics">
        <title>Comparison of environmental and isolate Sulfobacillus genomes reveals diverse carbon, sulfur, nitrogen, and hydrogen metabolisms.</title>
        <authorList>
            <person name="Justice N.B."/>
            <person name="Norman A."/>
            <person name="Brown C.T."/>
            <person name="Singh A."/>
            <person name="Thomas B.C."/>
            <person name="Banfield J.F."/>
        </authorList>
    </citation>
    <scope>NUCLEOTIDE SEQUENCE [LARGE SCALE GENOMIC DNA]</scope>
    <source>
        <strain evidence="1">AMDSBA3</strain>
    </source>
</reference>
<evidence type="ECO:0000313" key="2">
    <source>
        <dbReference type="Proteomes" id="UP000241848"/>
    </source>
</evidence>
<protein>
    <submittedName>
        <fullName evidence="1">Uncharacterized protein</fullName>
    </submittedName>
</protein>
<sequence>MWVAVLFGAIGGLLRHVAQNRAVLWPRIRRAVGKRPALDLGLFEEILLGAGAGLVLVEGASGASVPPIAVAVVGGFAGASVLRRKAIELFGDEVRYNNTKEVATDVVDVDMFLQEVGYTFEELEKMLEELKQHTALVKGDTDGHSDGDK</sequence>
<proteinExistence type="predicted"/>
<organism evidence="1 2">
    <name type="scientific">Sulfobacillus acidophilus</name>
    <dbReference type="NCBI Taxonomy" id="53633"/>
    <lineage>
        <taxon>Bacteria</taxon>
        <taxon>Bacillati</taxon>
        <taxon>Bacillota</taxon>
        <taxon>Clostridia</taxon>
        <taxon>Eubacteriales</taxon>
        <taxon>Clostridiales Family XVII. Incertae Sedis</taxon>
        <taxon>Sulfobacillus</taxon>
    </lineage>
</organism>
<name>A0A2T2WD06_9FIRM</name>